<dbReference type="InterPro" id="IPR010427">
    <property type="entry name" value="DUF1023"/>
</dbReference>
<gene>
    <name evidence="3" type="ORF">ACFP2T_03570</name>
</gene>
<dbReference type="RefSeq" id="WP_377417885.1">
    <property type="nucleotide sequence ID" value="NZ_JBHSPR010000001.1"/>
</dbReference>
<feature type="compositionally biased region" description="Low complexity" evidence="1">
    <location>
        <begin position="122"/>
        <end position="143"/>
    </location>
</feature>
<keyword evidence="4" id="KW-1185">Reference proteome</keyword>
<comment type="caution">
    <text evidence="3">The sequence shown here is derived from an EMBL/GenBank/DDBJ whole genome shotgun (WGS) entry which is preliminary data.</text>
</comment>
<reference evidence="4" key="1">
    <citation type="journal article" date="2019" name="Int. J. Syst. Evol. Microbiol.">
        <title>The Global Catalogue of Microorganisms (GCM) 10K type strain sequencing project: providing services to taxonomists for standard genome sequencing and annotation.</title>
        <authorList>
            <consortium name="The Broad Institute Genomics Platform"/>
            <consortium name="The Broad Institute Genome Sequencing Center for Infectious Disease"/>
            <person name="Wu L."/>
            <person name="Ma J."/>
        </authorList>
    </citation>
    <scope>NUCLEOTIDE SEQUENCE [LARGE SCALE GENOMIC DNA]</scope>
    <source>
        <strain evidence="4">ZS-35-S2</strain>
    </source>
</reference>
<protein>
    <submittedName>
        <fullName evidence="3">Alpha/beta hydrolase</fullName>
    </submittedName>
</protein>
<keyword evidence="3" id="KW-0378">Hydrolase</keyword>
<feature type="domain" description="DUF1023" evidence="2">
    <location>
        <begin position="3"/>
        <end position="86"/>
    </location>
</feature>
<evidence type="ECO:0000256" key="1">
    <source>
        <dbReference type="SAM" id="MobiDB-lite"/>
    </source>
</evidence>
<name>A0ABW1K2W5_9ACTN</name>
<dbReference type="Proteomes" id="UP001596203">
    <property type="component" value="Unassembled WGS sequence"/>
</dbReference>
<organism evidence="3 4">
    <name type="scientific">Plantactinospora solaniradicis</name>
    <dbReference type="NCBI Taxonomy" id="1723736"/>
    <lineage>
        <taxon>Bacteria</taxon>
        <taxon>Bacillati</taxon>
        <taxon>Actinomycetota</taxon>
        <taxon>Actinomycetes</taxon>
        <taxon>Micromonosporales</taxon>
        <taxon>Micromonosporaceae</taxon>
        <taxon>Plantactinospora</taxon>
    </lineage>
</organism>
<proteinExistence type="predicted"/>
<feature type="region of interest" description="Disordered" evidence="1">
    <location>
        <begin position="96"/>
        <end position="175"/>
    </location>
</feature>
<accession>A0ABW1K2W5</accession>
<evidence type="ECO:0000259" key="2">
    <source>
        <dbReference type="Pfam" id="PF06259"/>
    </source>
</evidence>
<dbReference type="Pfam" id="PF06259">
    <property type="entry name" value="Abhydrolase_8"/>
    <property type="match status" value="1"/>
</dbReference>
<dbReference type="GO" id="GO:0016787">
    <property type="term" value="F:hydrolase activity"/>
    <property type="evidence" value="ECO:0007669"/>
    <property type="project" value="UniProtKB-KW"/>
</dbReference>
<sequence>MRHFQSGLRVTHEGDSSHNVVLGHSYGTTVIGQTASEQAGLNADDLVLVASPGAEVGGAKDLNITGGDPTKHVWATTAKNDFIQNTGLEDIPARTAGSRYASGRRQYAAPNPSVQSCGTGTGSTRASPSSAASRSTGTARVSSKAAASGRYSLSNRIGPGAEHADPAPAVPACEPPRRLVGSGGLRYENSFGFVSTTLAG</sequence>
<evidence type="ECO:0000313" key="4">
    <source>
        <dbReference type="Proteomes" id="UP001596203"/>
    </source>
</evidence>
<dbReference type="EMBL" id="JBHSPR010000001">
    <property type="protein sequence ID" value="MFC6015274.1"/>
    <property type="molecule type" value="Genomic_DNA"/>
</dbReference>
<evidence type="ECO:0000313" key="3">
    <source>
        <dbReference type="EMBL" id="MFC6015274.1"/>
    </source>
</evidence>